<dbReference type="GO" id="GO:0003964">
    <property type="term" value="F:RNA-directed DNA polymerase activity"/>
    <property type="evidence" value="ECO:0007669"/>
    <property type="project" value="UniProtKB-KW"/>
</dbReference>
<keyword evidence="1" id="KW-0808">Transferase</keyword>
<dbReference type="OrthoDB" id="6152807at2759"/>
<dbReference type="AlphaFoldDB" id="A0A3M7Q1C1"/>
<name>A0A3M7Q1C1_BRAPC</name>
<organism evidence="1 2">
    <name type="scientific">Brachionus plicatilis</name>
    <name type="common">Marine rotifer</name>
    <name type="synonym">Brachionus muelleri</name>
    <dbReference type="NCBI Taxonomy" id="10195"/>
    <lineage>
        <taxon>Eukaryota</taxon>
        <taxon>Metazoa</taxon>
        <taxon>Spiralia</taxon>
        <taxon>Gnathifera</taxon>
        <taxon>Rotifera</taxon>
        <taxon>Eurotatoria</taxon>
        <taxon>Monogononta</taxon>
        <taxon>Pseudotrocha</taxon>
        <taxon>Ploima</taxon>
        <taxon>Brachionidae</taxon>
        <taxon>Brachionus</taxon>
    </lineage>
</organism>
<sequence length="149" mass="16757">MSLAVNKKLFNRMLWVKDDKGTILLIKLEIENNLKQKTPGSPKSYTEFIFNLPKKVNAHKQTKNLNEQVWCNIKVNDESIIVGCIYRPPFADCEINSEINRSIGYASHLCSSSSSKSFLVAGDFNFPDISWSQDGGFCTNEIAHPALNS</sequence>
<keyword evidence="1" id="KW-0548">Nucleotidyltransferase</keyword>
<dbReference type="EMBL" id="REGN01007822">
    <property type="protein sequence ID" value="RNA05190.1"/>
    <property type="molecule type" value="Genomic_DNA"/>
</dbReference>
<dbReference type="SUPFAM" id="SSF56219">
    <property type="entry name" value="DNase I-like"/>
    <property type="match status" value="1"/>
</dbReference>
<dbReference type="Gene3D" id="3.60.10.10">
    <property type="entry name" value="Endonuclease/exonuclease/phosphatase"/>
    <property type="match status" value="1"/>
</dbReference>
<keyword evidence="1" id="KW-0695">RNA-directed DNA polymerase</keyword>
<accession>A0A3M7Q1C1</accession>
<dbReference type="InterPro" id="IPR036691">
    <property type="entry name" value="Endo/exonu/phosph_ase_sf"/>
</dbReference>
<proteinExistence type="predicted"/>
<reference evidence="1 2" key="1">
    <citation type="journal article" date="2018" name="Sci. Rep.">
        <title>Genomic signatures of local adaptation to the degree of environmental predictability in rotifers.</title>
        <authorList>
            <person name="Franch-Gras L."/>
            <person name="Hahn C."/>
            <person name="Garcia-Roger E.M."/>
            <person name="Carmona M.J."/>
            <person name="Serra M."/>
            <person name="Gomez A."/>
        </authorList>
    </citation>
    <scope>NUCLEOTIDE SEQUENCE [LARGE SCALE GENOMIC DNA]</scope>
    <source>
        <strain evidence="1">HYR1</strain>
    </source>
</reference>
<evidence type="ECO:0000313" key="1">
    <source>
        <dbReference type="EMBL" id="RNA05190.1"/>
    </source>
</evidence>
<dbReference type="Proteomes" id="UP000276133">
    <property type="component" value="Unassembled WGS sequence"/>
</dbReference>
<evidence type="ECO:0000313" key="2">
    <source>
        <dbReference type="Proteomes" id="UP000276133"/>
    </source>
</evidence>
<protein>
    <submittedName>
        <fullName evidence="1">RNA-directed DNA polymerase from mobile element jockey-like</fullName>
    </submittedName>
</protein>
<keyword evidence="2" id="KW-1185">Reference proteome</keyword>
<comment type="caution">
    <text evidence="1">The sequence shown here is derived from an EMBL/GenBank/DDBJ whole genome shotgun (WGS) entry which is preliminary data.</text>
</comment>
<gene>
    <name evidence="1" type="ORF">BpHYR1_023168</name>
</gene>